<accession>A0ACC2IJU3</accession>
<dbReference type="EMBL" id="JAPESX010001299">
    <property type="protein sequence ID" value="KAJ8115446.1"/>
    <property type="molecule type" value="Genomic_DNA"/>
</dbReference>
<keyword evidence="2" id="KW-1185">Reference proteome</keyword>
<gene>
    <name evidence="1" type="ORF">ONZ43_g4662</name>
</gene>
<organism evidence="1 2">
    <name type="scientific">Nemania bipapillata</name>
    <dbReference type="NCBI Taxonomy" id="110536"/>
    <lineage>
        <taxon>Eukaryota</taxon>
        <taxon>Fungi</taxon>
        <taxon>Dikarya</taxon>
        <taxon>Ascomycota</taxon>
        <taxon>Pezizomycotina</taxon>
        <taxon>Sordariomycetes</taxon>
        <taxon>Xylariomycetidae</taxon>
        <taxon>Xylariales</taxon>
        <taxon>Xylariaceae</taxon>
        <taxon>Nemania</taxon>
    </lineage>
</organism>
<evidence type="ECO:0000313" key="2">
    <source>
        <dbReference type="Proteomes" id="UP001153334"/>
    </source>
</evidence>
<comment type="caution">
    <text evidence="1">The sequence shown here is derived from an EMBL/GenBank/DDBJ whole genome shotgun (WGS) entry which is preliminary data.</text>
</comment>
<sequence length="604" mass="66718">MDRFISTSLDDVARLCEAGFYDHIVIGSGIGGGILARTLAQGLEAKSRPHVLVIERGGLLLDTHCTNIATPRWNQASLEGPSMDNAMVYDAIKDPFFTVTAKSDAYVGGPVYGIGGRSIVWGLYTPKISRNQLCYFPPAVSNYLEGGGYDDAYRLMTNDRQASMEQPYPHPASIQTSNNTVHEAVDIIIQRLNNALWDTHPGVSFEYCPMAAEFTARDPTSRLYQMVMGGYSTATWILEQVFNKSEHLNLLSQTRVMTVNWAAKRKTRTEAKVEGEEDEDESRDEETGVEDEEKYKGRRKIVESLTVVDQRGKERIIPIKGANVILCAGTIDTAAIALRSGLGGNNKNVGRGLTDHDIWGTRFVFEACDGLNGLSNQALRLHSMVRLRPNRELRELNEGLSPESRIPDIDCLLNITVNAPSFLGQAAKHFPREYINKENKTVTEKMFNEQGRGDSIMIQVVYCLPAELDDKNRVLNLPKPIPSVRVSKGDTSIYAEDMQKLAGHIRNALSSVASPAQATSHQHIPQITRAPFGVVAHEVGTMRMGEEASKSVVNGHLQLHGWGNLFACDLSVFPISPSSNPSLTLAALAQRLGRRLEERRLDQA</sequence>
<proteinExistence type="predicted"/>
<protein>
    <submittedName>
        <fullName evidence="1">Uncharacterized protein</fullName>
    </submittedName>
</protein>
<reference evidence="1" key="1">
    <citation type="submission" date="2022-11" db="EMBL/GenBank/DDBJ databases">
        <title>Genome Sequence of Nemania bipapillata.</title>
        <authorList>
            <person name="Buettner E."/>
        </authorList>
    </citation>
    <scope>NUCLEOTIDE SEQUENCE</scope>
    <source>
        <strain evidence="1">CP14</strain>
    </source>
</reference>
<dbReference type="Proteomes" id="UP001153334">
    <property type="component" value="Unassembled WGS sequence"/>
</dbReference>
<name>A0ACC2IJU3_9PEZI</name>
<evidence type="ECO:0000313" key="1">
    <source>
        <dbReference type="EMBL" id="KAJ8115446.1"/>
    </source>
</evidence>